<dbReference type="Pfam" id="PF00245">
    <property type="entry name" value="Alk_phosphatase"/>
    <property type="match status" value="1"/>
</dbReference>
<keyword evidence="3" id="KW-0597">Phosphoprotein</keyword>
<evidence type="ECO:0000313" key="14">
    <source>
        <dbReference type="Proteomes" id="UP000762676"/>
    </source>
</evidence>
<evidence type="ECO:0000256" key="8">
    <source>
        <dbReference type="PIRSR" id="PIRSR601952-1"/>
    </source>
</evidence>
<keyword evidence="14" id="KW-1185">Reference proteome</keyword>
<evidence type="ECO:0000256" key="5">
    <source>
        <dbReference type="ARBA" id="ARBA00022801"/>
    </source>
</evidence>
<comment type="caution">
    <text evidence="13">The sequence shown here is derived from an EMBL/GenBank/DDBJ whole genome shotgun (WGS) entry which is preliminary data.</text>
</comment>
<gene>
    <name evidence="13" type="ORF">ElyMa_006408600</name>
</gene>
<protein>
    <recommendedName>
        <fullName evidence="2 11">Alkaline phosphatase</fullName>
        <ecNumber evidence="2 11">3.1.3.1</ecNumber>
    </recommendedName>
</protein>
<evidence type="ECO:0000256" key="11">
    <source>
        <dbReference type="RuleBase" id="RU003947"/>
    </source>
</evidence>
<dbReference type="PANTHER" id="PTHR11596:SF5">
    <property type="entry name" value="ALKALINE PHOSPHATASE"/>
    <property type="match status" value="1"/>
</dbReference>
<evidence type="ECO:0000256" key="3">
    <source>
        <dbReference type="ARBA" id="ARBA00022553"/>
    </source>
</evidence>
<comment type="cofactor">
    <cofactor evidence="9">
        <name>Mg(2+)</name>
        <dbReference type="ChEBI" id="CHEBI:18420"/>
    </cofactor>
    <text evidence="9">Binds 1 Mg(2+) ion.</text>
</comment>
<dbReference type="PANTHER" id="PTHR11596">
    <property type="entry name" value="ALKALINE PHOSPHATASE"/>
    <property type="match status" value="1"/>
</dbReference>
<evidence type="ECO:0000256" key="10">
    <source>
        <dbReference type="RuleBase" id="RU003946"/>
    </source>
</evidence>
<dbReference type="InterPro" id="IPR001952">
    <property type="entry name" value="Alkaline_phosphatase"/>
</dbReference>
<proteinExistence type="inferred from homology"/>
<feature type="binding site" evidence="9">
    <location>
        <position position="95"/>
    </location>
    <ligand>
        <name>Mg(2+)</name>
        <dbReference type="ChEBI" id="CHEBI:18420"/>
    </ligand>
</feature>
<name>A0AAV4HTS4_9GAST</name>
<evidence type="ECO:0000256" key="12">
    <source>
        <dbReference type="SAM" id="MobiDB-lite"/>
    </source>
</evidence>
<organism evidence="13 14">
    <name type="scientific">Elysia marginata</name>
    <dbReference type="NCBI Taxonomy" id="1093978"/>
    <lineage>
        <taxon>Eukaryota</taxon>
        <taxon>Metazoa</taxon>
        <taxon>Spiralia</taxon>
        <taxon>Lophotrochozoa</taxon>
        <taxon>Mollusca</taxon>
        <taxon>Gastropoda</taxon>
        <taxon>Heterobranchia</taxon>
        <taxon>Euthyneura</taxon>
        <taxon>Panpulmonata</taxon>
        <taxon>Sacoglossa</taxon>
        <taxon>Placobranchoidea</taxon>
        <taxon>Plakobranchidae</taxon>
        <taxon>Elysia</taxon>
    </lineage>
</organism>
<comment type="similarity">
    <text evidence="1 10">Belongs to the alkaline phosphatase family.</text>
</comment>
<dbReference type="AlphaFoldDB" id="A0AAV4HTS4"/>
<dbReference type="EC" id="3.1.3.1" evidence="2 11"/>
<feature type="binding site" evidence="9">
    <location>
        <position position="267"/>
    </location>
    <ligand>
        <name>Mg(2+)</name>
        <dbReference type="ChEBI" id="CHEBI:18420"/>
    </ligand>
</feature>
<dbReference type="EMBL" id="BMAT01012865">
    <property type="protein sequence ID" value="GFS00841.1"/>
    <property type="molecule type" value="Genomic_DNA"/>
</dbReference>
<dbReference type="GO" id="GO:0046872">
    <property type="term" value="F:metal ion binding"/>
    <property type="evidence" value="ECO:0007669"/>
    <property type="project" value="UniProtKB-KW"/>
</dbReference>
<keyword evidence="6 9" id="KW-0862">Zinc</keyword>
<dbReference type="PROSITE" id="PS00123">
    <property type="entry name" value="ALKALINE_PHOSPHATASE"/>
    <property type="match status" value="1"/>
</dbReference>
<evidence type="ECO:0000256" key="2">
    <source>
        <dbReference type="ARBA" id="ARBA00012647"/>
    </source>
</evidence>
<dbReference type="InterPro" id="IPR018299">
    <property type="entry name" value="Alkaline_phosphatase_AS"/>
</dbReference>
<keyword evidence="4 9" id="KW-0479">Metal-binding</keyword>
<evidence type="ECO:0000256" key="9">
    <source>
        <dbReference type="PIRSR" id="PIRSR601952-2"/>
    </source>
</evidence>
<sequence length="346" mass="38663">MGGSGEDNLLMFETFPHVALTKTYSMDSQVTDSAAAGTSMLTGVKVNSGVLGCDSRVTKGNCTNYRSDTKLKTILHRFIDEGMSTGIVTNSRLTHATPASAYAQSPHREWEGDVDMPFSSGFSSGDGEIEGEEEGEEEERMESRDHPCKDVDDIAKQLVMNNKNIKVLLGGGRRYFLDNTTVDPETGREWKRDKRSRNVRGRYVWNRKQFQAVDPGDTDYLLGLFDSSHMAFEIDDENRTQPNLVEMTKKAIEILQKDKKGYFLLVEGARIDFGHHANSAATAISETLELDQAVAAAVRMTNAGRRRQDTLILVTADHSHAFSIQGYAPRGNDILGEDKRDKWWRK</sequence>
<dbReference type="SUPFAM" id="SSF53649">
    <property type="entry name" value="Alkaline phosphatase-like"/>
    <property type="match status" value="1"/>
</dbReference>
<accession>A0AAV4HTS4</accession>
<dbReference type="CDD" id="cd16012">
    <property type="entry name" value="ALP"/>
    <property type="match status" value="1"/>
</dbReference>
<evidence type="ECO:0000256" key="1">
    <source>
        <dbReference type="ARBA" id="ARBA00005984"/>
    </source>
</evidence>
<feature type="region of interest" description="Disordered" evidence="12">
    <location>
        <begin position="119"/>
        <end position="146"/>
    </location>
</feature>
<evidence type="ECO:0000313" key="13">
    <source>
        <dbReference type="EMBL" id="GFS00841.1"/>
    </source>
</evidence>
<feature type="compositionally biased region" description="Acidic residues" evidence="12">
    <location>
        <begin position="127"/>
        <end position="140"/>
    </location>
</feature>
<feature type="binding site" evidence="9">
    <location>
        <position position="318"/>
    </location>
    <ligand>
        <name>Zn(2+)</name>
        <dbReference type="ChEBI" id="CHEBI:29105"/>
        <label>2</label>
    </ligand>
</feature>
<dbReference type="GO" id="GO:0004035">
    <property type="term" value="F:alkaline phosphatase activity"/>
    <property type="evidence" value="ECO:0007669"/>
    <property type="project" value="UniProtKB-EC"/>
</dbReference>
<feature type="binding site" evidence="9">
    <location>
        <position position="272"/>
    </location>
    <ligand>
        <name>Zn(2+)</name>
        <dbReference type="ChEBI" id="CHEBI:29105"/>
        <label>2</label>
    </ligand>
</feature>
<dbReference type="InterPro" id="IPR017850">
    <property type="entry name" value="Alkaline_phosphatase_core_sf"/>
</dbReference>
<dbReference type="SMART" id="SM00098">
    <property type="entry name" value="alkPPc"/>
    <property type="match status" value="1"/>
</dbReference>
<keyword evidence="5 11" id="KW-0378">Hydrolase</keyword>
<reference evidence="13 14" key="1">
    <citation type="journal article" date="2021" name="Elife">
        <title>Chloroplast acquisition without the gene transfer in kleptoplastic sea slugs, Plakobranchus ocellatus.</title>
        <authorList>
            <person name="Maeda T."/>
            <person name="Takahashi S."/>
            <person name="Yoshida T."/>
            <person name="Shimamura S."/>
            <person name="Takaki Y."/>
            <person name="Nagai Y."/>
            <person name="Toyoda A."/>
            <person name="Suzuki Y."/>
            <person name="Arimoto A."/>
            <person name="Ishii H."/>
            <person name="Satoh N."/>
            <person name="Nishiyama T."/>
            <person name="Hasebe M."/>
            <person name="Maruyama T."/>
            <person name="Minagawa J."/>
            <person name="Obokata J."/>
            <person name="Shigenobu S."/>
        </authorList>
    </citation>
    <scope>NUCLEOTIDE SEQUENCE [LARGE SCALE GENOMIC DNA]</scope>
</reference>
<feature type="binding site" evidence="9">
    <location>
        <position position="276"/>
    </location>
    <ligand>
        <name>Zn(2+)</name>
        <dbReference type="ChEBI" id="CHEBI:29105"/>
        <label>2</label>
    </ligand>
</feature>
<feature type="active site" description="Phosphoserine intermediate" evidence="8">
    <location>
        <position position="33"/>
    </location>
</feature>
<evidence type="ECO:0000256" key="6">
    <source>
        <dbReference type="ARBA" id="ARBA00022833"/>
    </source>
</evidence>
<feature type="binding site" evidence="9">
    <location>
        <position position="97"/>
    </location>
    <ligand>
        <name>Mg(2+)</name>
        <dbReference type="ChEBI" id="CHEBI:18420"/>
    </ligand>
</feature>
<dbReference type="Gene3D" id="3.40.720.10">
    <property type="entry name" value="Alkaline Phosphatase, subunit A"/>
    <property type="match status" value="1"/>
</dbReference>
<feature type="binding site" evidence="9">
    <location>
        <position position="317"/>
    </location>
    <ligand>
        <name>Zn(2+)</name>
        <dbReference type="ChEBI" id="CHEBI:29105"/>
        <label>2</label>
    </ligand>
</feature>
<keyword evidence="7 9" id="KW-0460">Magnesium</keyword>
<dbReference type="Proteomes" id="UP000762676">
    <property type="component" value="Unassembled WGS sequence"/>
</dbReference>
<comment type="cofactor">
    <cofactor evidence="9">
        <name>Zn(2+)</name>
        <dbReference type="ChEBI" id="CHEBI:29105"/>
    </cofactor>
    <text evidence="9">Binds 2 Zn(2+) ions.</text>
</comment>
<dbReference type="PRINTS" id="PR00113">
    <property type="entry name" value="ALKPHPHTASE"/>
</dbReference>
<evidence type="ECO:0000256" key="4">
    <source>
        <dbReference type="ARBA" id="ARBA00022723"/>
    </source>
</evidence>
<comment type="catalytic activity">
    <reaction evidence="11">
        <text>a phosphate monoester + H2O = an alcohol + phosphate</text>
        <dbReference type="Rhea" id="RHEA:15017"/>
        <dbReference type="ChEBI" id="CHEBI:15377"/>
        <dbReference type="ChEBI" id="CHEBI:30879"/>
        <dbReference type="ChEBI" id="CHEBI:43474"/>
        <dbReference type="ChEBI" id="CHEBI:67140"/>
        <dbReference type="EC" id="3.1.3.1"/>
    </reaction>
</comment>
<evidence type="ECO:0000256" key="7">
    <source>
        <dbReference type="ARBA" id="ARBA00022842"/>
    </source>
</evidence>